<dbReference type="GO" id="GO:0042981">
    <property type="term" value="P:regulation of apoptotic process"/>
    <property type="evidence" value="ECO:0007669"/>
    <property type="project" value="InterPro"/>
</dbReference>
<evidence type="ECO:0008006" key="8">
    <source>
        <dbReference type="Google" id="ProtNLM"/>
    </source>
</evidence>
<dbReference type="InterPro" id="IPR011029">
    <property type="entry name" value="DEATH-like_dom_sf"/>
</dbReference>
<dbReference type="InterPro" id="IPR011600">
    <property type="entry name" value="Pept_C14_caspase"/>
</dbReference>
<dbReference type="GO" id="GO:0006915">
    <property type="term" value="P:apoptotic process"/>
    <property type="evidence" value="ECO:0007669"/>
    <property type="project" value="UniProtKB-KW"/>
</dbReference>
<protein>
    <recommendedName>
        <fullName evidence="8">CASP8 and FADD-like apoptosis regulator</fullName>
    </recommendedName>
</protein>
<dbReference type="SMART" id="SM00115">
    <property type="entry name" value="CASc"/>
    <property type="match status" value="1"/>
</dbReference>
<organism evidence="6 7">
    <name type="scientific">Amphiprion percula</name>
    <name type="common">Orange clownfish</name>
    <name type="synonym">Lutjanus percula</name>
    <dbReference type="NCBI Taxonomy" id="161767"/>
    <lineage>
        <taxon>Eukaryota</taxon>
        <taxon>Metazoa</taxon>
        <taxon>Chordata</taxon>
        <taxon>Craniata</taxon>
        <taxon>Vertebrata</taxon>
        <taxon>Euteleostomi</taxon>
        <taxon>Actinopterygii</taxon>
        <taxon>Neopterygii</taxon>
        <taxon>Teleostei</taxon>
        <taxon>Neoteleostei</taxon>
        <taxon>Acanthomorphata</taxon>
        <taxon>Ovalentaria</taxon>
        <taxon>Pomacentridae</taxon>
        <taxon>Amphiprion</taxon>
    </lineage>
</organism>
<keyword evidence="3" id="KW-0677">Repeat</keyword>
<dbReference type="Pfam" id="PF01335">
    <property type="entry name" value="DED"/>
    <property type="match status" value="1"/>
</dbReference>
<evidence type="ECO:0000256" key="1">
    <source>
        <dbReference type="ARBA" id="ARBA00010134"/>
    </source>
</evidence>
<evidence type="ECO:0000256" key="3">
    <source>
        <dbReference type="ARBA" id="ARBA00022737"/>
    </source>
</evidence>
<dbReference type="PANTHER" id="PTHR48169">
    <property type="entry name" value="DED DOMAIN-CONTAINING PROTEIN"/>
    <property type="match status" value="1"/>
</dbReference>
<proteinExistence type="inferred from homology"/>
<dbReference type="GO" id="GO:0006508">
    <property type="term" value="P:proteolysis"/>
    <property type="evidence" value="ECO:0007669"/>
    <property type="project" value="InterPro"/>
</dbReference>
<dbReference type="InterPro" id="IPR015917">
    <property type="entry name" value="Pept_C14A"/>
</dbReference>
<dbReference type="PANTHER" id="PTHR48169:SF3">
    <property type="entry name" value="CASP8 AND FADD LIKE APOPTOSIS REGULATOR"/>
    <property type="match status" value="1"/>
</dbReference>
<reference evidence="6" key="3">
    <citation type="submission" date="2025-09" db="UniProtKB">
        <authorList>
            <consortium name="Ensembl"/>
        </authorList>
    </citation>
    <scope>IDENTIFICATION</scope>
</reference>
<feature type="domain" description="DED" evidence="4">
    <location>
        <begin position="104"/>
        <end position="182"/>
    </location>
</feature>
<dbReference type="FunFam" id="1.10.533.10:FF:000016">
    <property type="entry name" value="CASP8 and FADD-like apoptosis regulator"/>
    <property type="match status" value="1"/>
</dbReference>
<evidence type="ECO:0000313" key="6">
    <source>
        <dbReference type="Ensembl" id="ENSAPEP00000021617.1"/>
    </source>
</evidence>
<dbReference type="Ensembl" id="ENSAPET00000022190.1">
    <property type="protein sequence ID" value="ENSAPEP00000021617.1"/>
    <property type="gene ID" value="ENSAPEG00000015432.1"/>
</dbReference>
<dbReference type="InterPro" id="IPR001309">
    <property type="entry name" value="Pept_C14_p20"/>
</dbReference>
<dbReference type="AlphaFoldDB" id="A0A3P8TDX1"/>
<dbReference type="Gene3D" id="3.40.50.1460">
    <property type="match status" value="2"/>
</dbReference>
<dbReference type="SMART" id="SM00031">
    <property type="entry name" value="DED"/>
    <property type="match status" value="2"/>
</dbReference>
<sequence>MLVSSALQAVAFPDHLQLISEILDSLNSCERRRLCYLCERMDADCSVASVKEMLKSKMMCQENAHLFLEELMWRLGRFDILKRVLKVSRDDVERSLTYRQLLPRFRVLMVNISEDLVISDLEDIKFLLSHTLSRERIENAKNFLDVMVELEKLDLVSPERVDIVKDCLTQIGRLDLAKKVATYKMSAGLPEQNLPQQNYRASPIRQGPSFRVAARVNTPVYREQSCEAQLECYKFNTNPRGVCVIIDCVGNDGEMLEKTFKALHFSVILCKWLSADDTLSTLSERIRRRENHSGDAFVCCIISRGTANHLLGTDMVGRGLPMDAVRRLFTAEECPMLSGKPKIFFIQRYSAPHYMPCARVEHRDEDLETDAGDCHPICHSIPTDADVFWSHCWTDECQLEQGQHRSVYLKALTDALEKAQRRKTHLVDVHTQVNGVVFEHNKRHPDENYYIDVKHTLRKHLYLE</sequence>
<dbReference type="GO" id="GO:0004197">
    <property type="term" value="F:cysteine-type endopeptidase activity"/>
    <property type="evidence" value="ECO:0007669"/>
    <property type="project" value="InterPro"/>
</dbReference>
<dbReference type="Gene3D" id="1.10.533.10">
    <property type="entry name" value="Death Domain, Fas"/>
    <property type="match status" value="2"/>
</dbReference>
<feature type="domain" description="Caspase family p20" evidence="5">
    <location>
        <begin position="252"/>
        <end position="347"/>
    </location>
</feature>
<name>A0A3P8TDX1_AMPPE</name>
<dbReference type="STRING" id="161767.ENSAPEP00000021617"/>
<dbReference type="Proteomes" id="UP000265080">
    <property type="component" value="Chromosome 12"/>
</dbReference>
<evidence type="ECO:0000259" key="4">
    <source>
        <dbReference type="PROSITE" id="PS50168"/>
    </source>
</evidence>
<dbReference type="InterPro" id="IPR029030">
    <property type="entry name" value="Caspase-like_dom_sf"/>
</dbReference>
<dbReference type="Pfam" id="PF00656">
    <property type="entry name" value="Peptidase_C14"/>
    <property type="match status" value="1"/>
</dbReference>
<evidence type="ECO:0000313" key="7">
    <source>
        <dbReference type="Proteomes" id="UP000265080"/>
    </source>
</evidence>
<reference evidence="6" key="2">
    <citation type="submission" date="2025-08" db="UniProtKB">
        <authorList>
            <consortium name="Ensembl"/>
        </authorList>
    </citation>
    <scope>IDENTIFICATION</scope>
</reference>
<accession>A0A3P8TDX1</accession>
<evidence type="ECO:0000256" key="2">
    <source>
        <dbReference type="ARBA" id="ARBA00022703"/>
    </source>
</evidence>
<dbReference type="GO" id="GO:0005737">
    <property type="term" value="C:cytoplasm"/>
    <property type="evidence" value="ECO:0007669"/>
    <property type="project" value="UniProtKB-ARBA"/>
</dbReference>
<comment type="similarity">
    <text evidence="1">Belongs to the peptidase C14A family.</text>
</comment>
<dbReference type="OMA" id="QERCMVE"/>
<keyword evidence="7" id="KW-1185">Reference proteome</keyword>
<dbReference type="SUPFAM" id="SSF52129">
    <property type="entry name" value="Caspase-like"/>
    <property type="match status" value="1"/>
</dbReference>
<dbReference type="PROSITE" id="PS50208">
    <property type="entry name" value="CASPASE_P20"/>
    <property type="match status" value="1"/>
</dbReference>
<dbReference type="InterPro" id="IPR001875">
    <property type="entry name" value="DED_dom"/>
</dbReference>
<keyword evidence="2" id="KW-0053">Apoptosis</keyword>
<evidence type="ECO:0000259" key="5">
    <source>
        <dbReference type="PROSITE" id="PS50208"/>
    </source>
</evidence>
<dbReference type="GeneTree" id="ENSGT00530000064199"/>
<dbReference type="SUPFAM" id="SSF47986">
    <property type="entry name" value="DEATH domain"/>
    <property type="match status" value="1"/>
</dbReference>
<reference evidence="6 7" key="1">
    <citation type="submission" date="2018-03" db="EMBL/GenBank/DDBJ databases">
        <title>Finding Nemo's genes: A chromosome-scale reference assembly of the genome of the orange clownfish Amphiprion percula.</title>
        <authorList>
            <person name="Lehmann R."/>
        </authorList>
    </citation>
    <scope>NUCLEOTIDE SEQUENCE</scope>
</reference>
<feature type="domain" description="DED" evidence="4">
    <location>
        <begin position="14"/>
        <end position="86"/>
    </location>
</feature>
<dbReference type="PROSITE" id="PS50168">
    <property type="entry name" value="DED"/>
    <property type="match status" value="2"/>
</dbReference>